<accession>A0AAD8EHY3</accession>
<keyword evidence="2" id="KW-1185">Reference proteome</keyword>
<dbReference type="Proteomes" id="UP001233999">
    <property type="component" value="Unassembled WGS sequence"/>
</dbReference>
<feature type="non-terminal residue" evidence="1">
    <location>
        <position position="1"/>
    </location>
</feature>
<evidence type="ECO:0000313" key="1">
    <source>
        <dbReference type="EMBL" id="KAJ9590968.1"/>
    </source>
</evidence>
<dbReference type="EMBL" id="JASPKZ010004176">
    <property type="protein sequence ID" value="KAJ9590968.1"/>
    <property type="molecule type" value="Genomic_DNA"/>
</dbReference>
<reference evidence="1" key="1">
    <citation type="journal article" date="2023" name="IScience">
        <title>Live-bearing cockroach genome reveals convergent evolutionary mechanisms linked to viviparity in insects and beyond.</title>
        <authorList>
            <person name="Fouks B."/>
            <person name="Harrison M.C."/>
            <person name="Mikhailova A.A."/>
            <person name="Marchal E."/>
            <person name="English S."/>
            <person name="Carruthers M."/>
            <person name="Jennings E.C."/>
            <person name="Chiamaka E.L."/>
            <person name="Frigard R.A."/>
            <person name="Pippel M."/>
            <person name="Attardo G.M."/>
            <person name="Benoit J.B."/>
            <person name="Bornberg-Bauer E."/>
            <person name="Tobe S.S."/>
        </authorList>
    </citation>
    <scope>NUCLEOTIDE SEQUENCE</scope>
    <source>
        <strain evidence="1">Stay&amp;Tobe</strain>
    </source>
</reference>
<comment type="caution">
    <text evidence="1">The sequence shown here is derived from an EMBL/GenBank/DDBJ whole genome shotgun (WGS) entry which is preliminary data.</text>
</comment>
<protein>
    <submittedName>
        <fullName evidence="1">Uncharacterized protein</fullName>
    </submittedName>
</protein>
<dbReference type="AlphaFoldDB" id="A0AAD8EHY3"/>
<evidence type="ECO:0000313" key="2">
    <source>
        <dbReference type="Proteomes" id="UP001233999"/>
    </source>
</evidence>
<sequence length="192" mass="22142">RKLSLRCTPYSYVQLLNIKRQLAGSRVPIYSFFKPVNERDTSRHYEVTSDLSLFYSSGSQKECAGIYPVGMSCSLPTDRSSELGNKLEKVMIKTLKCVSQTRTNTPAQRLNEMDQNHSSSLCWWTDKLPDQIFPQTTLYRGLLVHQQREEEVVLPIDIISVIKMRNREICNSCTCLMARRSVCRIEGHWTSK</sequence>
<name>A0AAD8EHY3_DIPPU</name>
<feature type="non-terminal residue" evidence="1">
    <location>
        <position position="192"/>
    </location>
</feature>
<organism evidence="1 2">
    <name type="scientific">Diploptera punctata</name>
    <name type="common">Pacific beetle cockroach</name>
    <dbReference type="NCBI Taxonomy" id="6984"/>
    <lineage>
        <taxon>Eukaryota</taxon>
        <taxon>Metazoa</taxon>
        <taxon>Ecdysozoa</taxon>
        <taxon>Arthropoda</taxon>
        <taxon>Hexapoda</taxon>
        <taxon>Insecta</taxon>
        <taxon>Pterygota</taxon>
        <taxon>Neoptera</taxon>
        <taxon>Polyneoptera</taxon>
        <taxon>Dictyoptera</taxon>
        <taxon>Blattodea</taxon>
        <taxon>Blaberoidea</taxon>
        <taxon>Blaberidae</taxon>
        <taxon>Diplopterinae</taxon>
        <taxon>Diploptera</taxon>
    </lineage>
</organism>
<reference evidence="1" key="2">
    <citation type="submission" date="2023-05" db="EMBL/GenBank/DDBJ databases">
        <authorList>
            <person name="Fouks B."/>
        </authorList>
    </citation>
    <scope>NUCLEOTIDE SEQUENCE</scope>
    <source>
        <strain evidence="1">Stay&amp;Tobe</strain>
        <tissue evidence="1">Testes</tissue>
    </source>
</reference>
<proteinExistence type="predicted"/>
<gene>
    <name evidence="1" type="ORF">L9F63_016012</name>
</gene>